<proteinExistence type="predicted"/>
<dbReference type="EMBL" id="JBBPBM010000004">
    <property type="protein sequence ID" value="KAK8590006.1"/>
    <property type="molecule type" value="Genomic_DNA"/>
</dbReference>
<evidence type="ECO:0000313" key="2">
    <source>
        <dbReference type="Proteomes" id="UP001472677"/>
    </source>
</evidence>
<sequence length="71" mass="8029">MHERSKRKTALVETVAGRMVAERQRGPVRVAEKRRAAAGTRFRDEEETRMAVATQNCSGQPQMLIFTGRRG</sequence>
<evidence type="ECO:0000313" key="1">
    <source>
        <dbReference type="EMBL" id="KAK8590006.1"/>
    </source>
</evidence>
<dbReference type="Proteomes" id="UP001472677">
    <property type="component" value="Unassembled WGS sequence"/>
</dbReference>
<accession>A0ABR2G0E6</accession>
<protein>
    <submittedName>
        <fullName evidence="1">Uncharacterized protein</fullName>
    </submittedName>
</protein>
<name>A0ABR2G0E6_9ROSI</name>
<organism evidence="1 2">
    <name type="scientific">Hibiscus sabdariffa</name>
    <name type="common">roselle</name>
    <dbReference type="NCBI Taxonomy" id="183260"/>
    <lineage>
        <taxon>Eukaryota</taxon>
        <taxon>Viridiplantae</taxon>
        <taxon>Streptophyta</taxon>
        <taxon>Embryophyta</taxon>
        <taxon>Tracheophyta</taxon>
        <taxon>Spermatophyta</taxon>
        <taxon>Magnoliopsida</taxon>
        <taxon>eudicotyledons</taxon>
        <taxon>Gunneridae</taxon>
        <taxon>Pentapetalae</taxon>
        <taxon>rosids</taxon>
        <taxon>malvids</taxon>
        <taxon>Malvales</taxon>
        <taxon>Malvaceae</taxon>
        <taxon>Malvoideae</taxon>
        <taxon>Hibiscus</taxon>
    </lineage>
</organism>
<comment type="caution">
    <text evidence="1">The sequence shown here is derived from an EMBL/GenBank/DDBJ whole genome shotgun (WGS) entry which is preliminary data.</text>
</comment>
<gene>
    <name evidence="1" type="ORF">V6N12_024392</name>
</gene>
<reference evidence="1 2" key="1">
    <citation type="journal article" date="2024" name="G3 (Bethesda)">
        <title>Genome assembly of Hibiscus sabdariffa L. provides insights into metabolisms of medicinal natural products.</title>
        <authorList>
            <person name="Kim T."/>
        </authorList>
    </citation>
    <scope>NUCLEOTIDE SEQUENCE [LARGE SCALE GENOMIC DNA]</scope>
    <source>
        <strain evidence="1">TK-2024</strain>
        <tissue evidence="1">Old leaves</tissue>
    </source>
</reference>
<keyword evidence="2" id="KW-1185">Reference proteome</keyword>